<dbReference type="SUPFAM" id="SSF52172">
    <property type="entry name" value="CheY-like"/>
    <property type="match status" value="1"/>
</dbReference>
<keyword evidence="8" id="KW-1185">Reference proteome</keyword>
<keyword evidence="4" id="KW-0804">Transcription</keyword>
<dbReference type="Gene3D" id="1.25.40.10">
    <property type="entry name" value="Tetratricopeptide repeat domain"/>
    <property type="match status" value="1"/>
</dbReference>
<dbReference type="InterPro" id="IPR051677">
    <property type="entry name" value="AfsR-DnrI-RedD_regulator"/>
</dbReference>
<protein>
    <submittedName>
        <fullName evidence="7">Two-component SAPR family response regulator</fullName>
    </submittedName>
</protein>
<dbReference type="InterPro" id="IPR036388">
    <property type="entry name" value="WH-like_DNA-bd_sf"/>
</dbReference>
<evidence type="ECO:0000256" key="5">
    <source>
        <dbReference type="PROSITE-ProRule" id="PRU00169"/>
    </source>
</evidence>
<evidence type="ECO:0000256" key="2">
    <source>
        <dbReference type="ARBA" id="ARBA00023015"/>
    </source>
</evidence>
<dbReference type="InterPro" id="IPR011006">
    <property type="entry name" value="CheY-like_superfamily"/>
</dbReference>
<dbReference type="PANTHER" id="PTHR35807">
    <property type="entry name" value="TRANSCRIPTIONAL REGULATOR REDD-RELATED"/>
    <property type="match status" value="1"/>
</dbReference>
<dbReference type="Proteomes" id="UP000256977">
    <property type="component" value="Unassembled WGS sequence"/>
</dbReference>
<reference evidence="7 8" key="1">
    <citation type="submission" date="2018-07" db="EMBL/GenBank/DDBJ databases">
        <title>Genomic Encyclopedia of Type Strains, Phase III (KMG-III): the genomes of soil and plant-associated and newly described type strains.</title>
        <authorList>
            <person name="Whitman W."/>
        </authorList>
    </citation>
    <scope>NUCLEOTIDE SEQUENCE [LARGE SCALE GENOMIC DNA]</scope>
    <source>
        <strain evidence="7 8">CECT 7287</strain>
    </source>
</reference>
<name>A0A3D9KJG5_9BACL</name>
<dbReference type="GO" id="GO:0003677">
    <property type="term" value="F:DNA binding"/>
    <property type="evidence" value="ECO:0007669"/>
    <property type="project" value="UniProtKB-KW"/>
</dbReference>
<keyword evidence="5" id="KW-0597">Phosphoprotein</keyword>
<dbReference type="GO" id="GO:0000160">
    <property type="term" value="P:phosphorelay signal transduction system"/>
    <property type="evidence" value="ECO:0007669"/>
    <property type="project" value="UniProtKB-KW"/>
</dbReference>
<dbReference type="Pfam" id="PF00072">
    <property type="entry name" value="Response_reg"/>
    <property type="match status" value="1"/>
</dbReference>
<dbReference type="InterPro" id="IPR011990">
    <property type="entry name" value="TPR-like_helical_dom_sf"/>
</dbReference>
<evidence type="ECO:0000313" key="7">
    <source>
        <dbReference type="EMBL" id="RED86529.1"/>
    </source>
</evidence>
<evidence type="ECO:0000256" key="3">
    <source>
        <dbReference type="ARBA" id="ARBA00023125"/>
    </source>
</evidence>
<evidence type="ECO:0000256" key="4">
    <source>
        <dbReference type="ARBA" id="ARBA00023163"/>
    </source>
</evidence>
<evidence type="ECO:0000313" key="8">
    <source>
        <dbReference type="Proteomes" id="UP000256977"/>
    </source>
</evidence>
<keyword evidence="1" id="KW-0902">Two-component regulatory system</keyword>
<evidence type="ECO:0000259" key="6">
    <source>
        <dbReference type="PROSITE" id="PS50110"/>
    </source>
</evidence>
<keyword evidence="2" id="KW-0805">Transcription regulation</keyword>
<dbReference type="SUPFAM" id="SSF48452">
    <property type="entry name" value="TPR-like"/>
    <property type="match status" value="1"/>
</dbReference>
<gene>
    <name evidence="7" type="ORF">DFP98_103384</name>
</gene>
<dbReference type="InterPro" id="IPR001789">
    <property type="entry name" value="Sig_transdc_resp-reg_receiver"/>
</dbReference>
<dbReference type="EMBL" id="QRDZ01000003">
    <property type="protein sequence ID" value="RED86529.1"/>
    <property type="molecule type" value="Genomic_DNA"/>
</dbReference>
<sequence>MKVLILDDERAMHTIMKQMLARVEGIERVECFLEPAEAVEYARKEAVDVAFIDIKIGRENGLQAAAQLRALAGGLDIVFVTSHKEYALESFETYPLDYIVKPISRSRLEQTIARAFERRAQNAADKQAEPRLQVRALGGLEISGVQGGRVRWISRKSAELFAYLLLCRGQFVAKGRIIEDIFLEMPIKNAEIYMNTAVYQLRKALTPLGMKAIVQSANEQYRLEMREVAVDFVHFEEQVNQWNRGADSRAELDEGIALEQQYTGALFEDNAYQWCAAEQYRLEQLYMSFAKRLARELAEHRRYEQAVIVLRRVLALAELDEEANLLLLHAYREQKDRLALQAHLRHYADLYEQQLGLPLPVEATSFMIL</sequence>
<dbReference type="GO" id="GO:0006355">
    <property type="term" value="P:regulation of DNA-templated transcription"/>
    <property type="evidence" value="ECO:0007669"/>
    <property type="project" value="InterPro"/>
</dbReference>
<dbReference type="SMART" id="SM01043">
    <property type="entry name" value="BTAD"/>
    <property type="match status" value="1"/>
</dbReference>
<comment type="caution">
    <text evidence="7">The sequence shown here is derived from an EMBL/GenBank/DDBJ whole genome shotgun (WGS) entry which is preliminary data.</text>
</comment>
<dbReference type="OrthoDB" id="3190595at2"/>
<feature type="modified residue" description="4-aspartylphosphate" evidence="5">
    <location>
        <position position="53"/>
    </location>
</feature>
<dbReference type="Gene3D" id="3.40.50.2300">
    <property type="match status" value="1"/>
</dbReference>
<dbReference type="AlphaFoldDB" id="A0A3D9KJG5"/>
<evidence type="ECO:0000256" key="1">
    <source>
        <dbReference type="ARBA" id="ARBA00023012"/>
    </source>
</evidence>
<dbReference type="InterPro" id="IPR005158">
    <property type="entry name" value="BTAD"/>
</dbReference>
<dbReference type="SMART" id="SM00448">
    <property type="entry name" value="REC"/>
    <property type="match status" value="1"/>
</dbReference>
<organism evidence="7 8">
    <name type="scientific">Cohnella phaseoli</name>
    <dbReference type="NCBI Taxonomy" id="456490"/>
    <lineage>
        <taxon>Bacteria</taxon>
        <taxon>Bacillati</taxon>
        <taxon>Bacillota</taxon>
        <taxon>Bacilli</taxon>
        <taxon>Bacillales</taxon>
        <taxon>Paenibacillaceae</taxon>
        <taxon>Cohnella</taxon>
    </lineage>
</organism>
<dbReference type="SUPFAM" id="SSF46894">
    <property type="entry name" value="C-terminal effector domain of the bipartite response regulators"/>
    <property type="match status" value="1"/>
</dbReference>
<dbReference type="Pfam" id="PF03704">
    <property type="entry name" value="BTAD"/>
    <property type="match status" value="1"/>
</dbReference>
<dbReference type="Gene3D" id="1.10.10.10">
    <property type="entry name" value="Winged helix-like DNA-binding domain superfamily/Winged helix DNA-binding domain"/>
    <property type="match status" value="1"/>
</dbReference>
<feature type="domain" description="Response regulatory" evidence="6">
    <location>
        <begin position="2"/>
        <end position="116"/>
    </location>
</feature>
<accession>A0A3D9KJG5</accession>
<dbReference type="InterPro" id="IPR016032">
    <property type="entry name" value="Sig_transdc_resp-reg_C-effctor"/>
</dbReference>
<dbReference type="RefSeq" id="WP_116059640.1">
    <property type="nucleotide sequence ID" value="NZ_QRDZ01000003.1"/>
</dbReference>
<dbReference type="PROSITE" id="PS50110">
    <property type="entry name" value="RESPONSE_REGULATORY"/>
    <property type="match status" value="1"/>
</dbReference>
<keyword evidence="3" id="KW-0238">DNA-binding</keyword>
<proteinExistence type="predicted"/>